<evidence type="ECO:0000313" key="7">
    <source>
        <dbReference type="Proteomes" id="UP001254848"/>
    </source>
</evidence>
<dbReference type="InterPro" id="IPR017900">
    <property type="entry name" value="4Fe4S_Fe_S_CS"/>
</dbReference>
<dbReference type="Gene3D" id="3.30.70.20">
    <property type="match status" value="1"/>
</dbReference>
<keyword evidence="2" id="KW-0408">Iron</keyword>
<evidence type="ECO:0000259" key="4">
    <source>
        <dbReference type="PROSITE" id="PS51085"/>
    </source>
</evidence>
<keyword evidence="3" id="KW-0411">Iron-sulfur</keyword>
<feature type="domain" description="2Fe-2S ferredoxin-type" evidence="4">
    <location>
        <begin position="3"/>
        <end position="83"/>
    </location>
</feature>
<name>A0ABU3P2L5_9FIRM</name>
<evidence type="ECO:0000259" key="5">
    <source>
        <dbReference type="PROSITE" id="PS51379"/>
    </source>
</evidence>
<organism evidence="6 7">
    <name type="scientific">Anaeroselena agilis</name>
    <dbReference type="NCBI Taxonomy" id="3063788"/>
    <lineage>
        <taxon>Bacteria</taxon>
        <taxon>Bacillati</taxon>
        <taxon>Bacillota</taxon>
        <taxon>Negativicutes</taxon>
        <taxon>Acetonemataceae</taxon>
        <taxon>Anaeroselena</taxon>
    </lineage>
</organism>
<evidence type="ECO:0000256" key="1">
    <source>
        <dbReference type="ARBA" id="ARBA00022723"/>
    </source>
</evidence>
<keyword evidence="7" id="KW-1185">Reference proteome</keyword>
<feature type="domain" description="4Fe-4S ferredoxin-type" evidence="5">
    <location>
        <begin position="180"/>
        <end position="209"/>
    </location>
</feature>
<dbReference type="RefSeq" id="WP_413781752.1">
    <property type="nucleotide sequence ID" value="NZ_JAUOZS010000001.1"/>
</dbReference>
<keyword evidence="1" id="KW-0479">Metal-binding</keyword>
<dbReference type="PROSITE" id="PS51085">
    <property type="entry name" value="2FE2S_FER_2"/>
    <property type="match status" value="1"/>
</dbReference>
<comment type="caution">
    <text evidence="6">The sequence shown here is derived from an EMBL/GenBank/DDBJ whole genome shotgun (WGS) entry which is preliminary data.</text>
</comment>
<evidence type="ECO:0000256" key="2">
    <source>
        <dbReference type="ARBA" id="ARBA00023004"/>
    </source>
</evidence>
<dbReference type="InterPro" id="IPR001041">
    <property type="entry name" value="2Fe-2S_ferredoxin-type"/>
</dbReference>
<dbReference type="InterPro" id="IPR036010">
    <property type="entry name" value="2Fe-2S_ferredoxin-like_sf"/>
</dbReference>
<proteinExistence type="predicted"/>
<evidence type="ECO:0000256" key="3">
    <source>
        <dbReference type="ARBA" id="ARBA00023014"/>
    </source>
</evidence>
<dbReference type="PROSITE" id="PS00198">
    <property type="entry name" value="4FE4S_FER_1"/>
    <property type="match status" value="1"/>
</dbReference>
<dbReference type="Gene3D" id="3.10.20.740">
    <property type="match status" value="1"/>
</dbReference>
<evidence type="ECO:0000313" key="6">
    <source>
        <dbReference type="EMBL" id="MDT8903293.1"/>
    </source>
</evidence>
<protein>
    <submittedName>
        <fullName evidence="6">2Fe-2S iron-sulfur cluster-binding protein</fullName>
    </submittedName>
</protein>
<dbReference type="Pfam" id="PF13510">
    <property type="entry name" value="Fer2_4"/>
    <property type="match status" value="1"/>
</dbReference>
<gene>
    <name evidence="6" type="ORF">Q4T40_18845</name>
</gene>
<dbReference type="SUPFAM" id="SSF54862">
    <property type="entry name" value="4Fe-4S ferredoxins"/>
    <property type="match status" value="1"/>
</dbReference>
<reference evidence="6 7" key="1">
    <citation type="submission" date="2023-07" db="EMBL/GenBank/DDBJ databases">
        <title>The novel representative of Negativicutes class, Anaeroselena agilis gen. nov. sp. nov.</title>
        <authorList>
            <person name="Prokofeva M.I."/>
            <person name="Elcheninov A.G."/>
            <person name="Klyukina A."/>
            <person name="Kublanov I.V."/>
            <person name="Frolov E.N."/>
            <person name="Podosokorskaya O.A."/>
        </authorList>
    </citation>
    <scope>NUCLEOTIDE SEQUENCE [LARGE SCALE GENOMIC DNA]</scope>
    <source>
        <strain evidence="6 7">4137-cl</strain>
    </source>
</reference>
<accession>A0ABU3P2L5</accession>
<dbReference type="Proteomes" id="UP001254848">
    <property type="component" value="Unassembled WGS sequence"/>
</dbReference>
<dbReference type="InterPro" id="IPR017896">
    <property type="entry name" value="4Fe4S_Fe-S-bd"/>
</dbReference>
<sequence length="219" mass="22695">MNETITIIVDGQPLAVSAGEPLLPALLAAGFNIPALCYHTRLGAQRRCSLCIVEVFSQGRWKASHACTLPSASGLEIRTASPAIHRLRALAAQMLQARAPFREQAVAALLNDVLAAAEAAGVAVAPPRAASGVGGAQSESALPEMAKGCILCGRCVAVCRKIGRSYLTFLDKGTKLRISYAPGAASNGCGACRACARLCPTAFIRTNGQTAFAASLYPE</sequence>
<dbReference type="PROSITE" id="PS51379">
    <property type="entry name" value="4FE4S_FER_2"/>
    <property type="match status" value="1"/>
</dbReference>
<dbReference type="SUPFAM" id="SSF54292">
    <property type="entry name" value="2Fe-2S ferredoxin-like"/>
    <property type="match status" value="1"/>
</dbReference>
<dbReference type="EMBL" id="JAUOZS010000001">
    <property type="protein sequence ID" value="MDT8903293.1"/>
    <property type="molecule type" value="Genomic_DNA"/>
</dbReference>